<evidence type="ECO:0000259" key="7">
    <source>
        <dbReference type="Pfam" id="PF07734"/>
    </source>
</evidence>
<sequence length="733" mass="85647">MAITFFAIVNHKNVYTLVLPPVVKLLVKSFKIPVGVLKLYYEDTFFEVMLHESNDHYFLSEGWERVVDYLNLTSMGIVLFNFDEKWTRFSFSFIHANRKYSLGNTFFHFMEKKIPKGVKIPRNFIKRFFSDSPPKNSVPVQIANVSKEFHLLIKKDHDRDIFFFSTGWTDLVYDLELPFPLLFFFRLDNEMMFHLNVYKMNGEEFIIPNPPSKCVKDEEVDDEFMSFFDTPPGFTKTYGACTSSSHVVTKSITPSSSSKKPGTGSFEINCSDPNIYWFKQILQNRVHLSKHFLEFSGLKVGNLIKVSYEQYSPLHLMVTTEKNGIYKRPVLHEWRSFMRLYGLSRGVPCQFVWFRSSNVLNLLALVSLNVLMVEQFFILVIMGELSFDFILFEILARLPPKSIGRFKQLSKYCCFVLSSENFTIRHCRQMANSSNNYILAVKEEKCIIGKLSRSPHLPWSTTNVSLPLDITSHDFLILANLHGLLVVSNLKTSELVLWNPTTKENKVISNLETNGYYIHQSDAVGFYMDSTKDYRVLHIQRKDERIHVYTYSRRLGFWRRLYCTINKDYHKNSFVWSPGVFCNDKVYFAVEEFWVGGKNKVIFFDVNNEIFTEMPFPENIDGVICRGNLVSVKNQLQMFISYTYPQKSVDLWELVHNKWKKVSVLTDIFHLPLCEWSSITHVINKGTWLVMTNWGELYEIDINTADIFFWFPVDWFRGLKGAVYTPTILSPSN</sequence>
<dbReference type="InterPro" id="IPR006527">
    <property type="entry name" value="F-box-assoc_dom_typ1"/>
</dbReference>
<evidence type="ECO:0000256" key="2">
    <source>
        <dbReference type="ARBA" id="ARBA00023015"/>
    </source>
</evidence>
<comment type="caution">
    <text evidence="8">The sequence shown here is derived from an EMBL/GenBank/DDBJ whole genome shotgun (WGS) entry which is preliminary data.</text>
</comment>
<keyword evidence="5" id="KW-0539">Nucleus</keyword>
<dbReference type="EMBL" id="JAUHHV010000011">
    <property type="protein sequence ID" value="KAK1407277.1"/>
    <property type="molecule type" value="Genomic_DNA"/>
</dbReference>
<feature type="domain" description="F-box associated beta-propeller type 1" evidence="7">
    <location>
        <begin position="482"/>
        <end position="664"/>
    </location>
</feature>
<dbReference type="SUPFAM" id="SSF101936">
    <property type="entry name" value="DNA-binding pseudobarrel domain"/>
    <property type="match status" value="1"/>
</dbReference>
<dbReference type="GO" id="GO:0005634">
    <property type="term" value="C:nucleus"/>
    <property type="evidence" value="ECO:0007669"/>
    <property type="project" value="UniProtKB-SubCell"/>
</dbReference>
<gene>
    <name evidence="8" type="ORF">QVD17_38891</name>
</gene>
<evidence type="ECO:0000256" key="1">
    <source>
        <dbReference type="ARBA" id="ARBA00004123"/>
    </source>
</evidence>
<dbReference type="Pfam" id="PF00646">
    <property type="entry name" value="F-box"/>
    <property type="match status" value="1"/>
</dbReference>
<dbReference type="PANTHER" id="PTHR31672">
    <property type="entry name" value="BNACNNG10540D PROTEIN"/>
    <property type="match status" value="1"/>
</dbReference>
<evidence type="ECO:0000256" key="5">
    <source>
        <dbReference type="ARBA" id="ARBA00023242"/>
    </source>
</evidence>
<dbReference type="GO" id="GO:0003677">
    <property type="term" value="F:DNA binding"/>
    <property type="evidence" value="ECO:0007669"/>
    <property type="project" value="UniProtKB-KW"/>
</dbReference>
<dbReference type="InterPro" id="IPR015300">
    <property type="entry name" value="DNA-bd_pseudobarrel_sf"/>
</dbReference>
<dbReference type="Pfam" id="PF07734">
    <property type="entry name" value="FBA_1"/>
    <property type="match status" value="1"/>
</dbReference>
<dbReference type="InterPro" id="IPR050796">
    <property type="entry name" value="SCF_F-box_component"/>
</dbReference>
<keyword evidence="3" id="KW-0238">DNA-binding</keyword>
<dbReference type="Proteomes" id="UP001229421">
    <property type="component" value="Unassembled WGS sequence"/>
</dbReference>
<dbReference type="PANTHER" id="PTHR31672:SF13">
    <property type="entry name" value="F-BOX PROTEIN CPR30-LIKE"/>
    <property type="match status" value="1"/>
</dbReference>
<evidence type="ECO:0000256" key="4">
    <source>
        <dbReference type="ARBA" id="ARBA00023163"/>
    </source>
</evidence>
<dbReference type="SUPFAM" id="SSF81383">
    <property type="entry name" value="F-box domain"/>
    <property type="match status" value="1"/>
</dbReference>
<dbReference type="NCBIfam" id="TIGR01640">
    <property type="entry name" value="F_box_assoc_1"/>
    <property type="match status" value="1"/>
</dbReference>
<dbReference type="InterPro" id="IPR001810">
    <property type="entry name" value="F-box_dom"/>
</dbReference>
<reference evidence="8" key="1">
    <citation type="journal article" date="2023" name="bioRxiv">
        <title>Improved chromosome-level genome assembly for marigold (Tagetes erecta).</title>
        <authorList>
            <person name="Jiang F."/>
            <person name="Yuan L."/>
            <person name="Wang S."/>
            <person name="Wang H."/>
            <person name="Xu D."/>
            <person name="Wang A."/>
            <person name="Fan W."/>
        </authorList>
    </citation>
    <scope>NUCLEOTIDE SEQUENCE</scope>
    <source>
        <strain evidence="8">WSJ</strain>
        <tissue evidence="8">Leaf</tissue>
    </source>
</reference>
<evidence type="ECO:0000313" key="9">
    <source>
        <dbReference type="Proteomes" id="UP001229421"/>
    </source>
</evidence>
<keyword evidence="4" id="KW-0804">Transcription</keyword>
<feature type="domain" description="F-box" evidence="6">
    <location>
        <begin position="390"/>
        <end position="424"/>
    </location>
</feature>
<organism evidence="8 9">
    <name type="scientific">Tagetes erecta</name>
    <name type="common">African marigold</name>
    <dbReference type="NCBI Taxonomy" id="13708"/>
    <lineage>
        <taxon>Eukaryota</taxon>
        <taxon>Viridiplantae</taxon>
        <taxon>Streptophyta</taxon>
        <taxon>Embryophyta</taxon>
        <taxon>Tracheophyta</taxon>
        <taxon>Spermatophyta</taxon>
        <taxon>Magnoliopsida</taxon>
        <taxon>eudicotyledons</taxon>
        <taxon>Gunneridae</taxon>
        <taxon>Pentapetalae</taxon>
        <taxon>asterids</taxon>
        <taxon>campanulids</taxon>
        <taxon>Asterales</taxon>
        <taxon>Asteraceae</taxon>
        <taxon>Asteroideae</taxon>
        <taxon>Heliantheae alliance</taxon>
        <taxon>Tageteae</taxon>
        <taxon>Tagetes</taxon>
    </lineage>
</organism>
<proteinExistence type="predicted"/>
<keyword evidence="9" id="KW-1185">Reference proteome</keyword>
<dbReference type="InterPro" id="IPR017451">
    <property type="entry name" value="F-box-assoc_interact_dom"/>
</dbReference>
<protein>
    <submittedName>
        <fullName evidence="8">Uncharacterized protein</fullName>
    </submittedName>
</protein>
<evidence type="ECO:0000256" key="3">
    <source>
        <dbReference type="ARBA" id="ARBA00023125"/>
    </source>
</evidence>
<evidence type="ECO:0000313" key="8">
    <source>
        <dbReference type="EMBL" id="KAK1407277.1"/>
    </source>
</evidence>
<comment type="subcellular location">
    <subcellularLocation>
        <location evidence="1">Nucleus</location>
    </subcellularLocation>
</comment>
<dbReference type="InterPro" id="IPR036047">
    <property type="entry name" value="F-box-like_dom_sf"/>
</dbReference>
<keyword evidence="2" id="KW-0805">Transcription regulation</keyword>
<accession>A0AAD8JRC7</accession>
<evidence type="ECO:0000259" key="6">
    <source>
        <dbReference type="Pfam" id="PF00646"/>
    </source>
</evidence>
<dbReference type="AlphaFoldDB" id="A0AAD8JRC7"/>
<name>A0AAD8JRC7_TARER</name>